<dbReference type="AlphaFoldDB" id="A0AA41RXC8"/>
<dbReference type="InterPro" id="IPR001810">
    <property type="entry name" value="F-box_dom"/>
</dbReference>
<dbReference type="CDD" id="cd22160">
    <property type="entry name" value="F-box_AtFBL13-like"/>
    <property type="match status" value="1"/>
</dbReference>
<dbReference type="Proteomes" id="UP001177140">
    <property type="component" value="Unassembled WGS sequence"/>
</dbReference>
<gene>
    <name evidence="2" type="ORF">MKW94_007900</name>
</gene>
<dbReference type="PANTHER" id="PTHR31900:SF34">
    <property type="entry name" value="EMB|CAB62440.1-RELATED"/>
    <property type="match status" value="1"/>
</dbReference>
<dbReference type="InterPro" id="IPR055357">
    <property type="entry name" value="LRR_At1g61320_AtMIF1"/>
</dbReference>
<dbReference type="Gene3D" id="3.80.10.10">
    <property type="entry name" value="Ribonuclease Inhibitor"/>
    <property type="match status" value="1"/>
</dbReference>
<dbReference type="Pfam" id="PF23622">
    <property type="entry name" value="LRR_At1g61320_AtMIF1"/>
    <property type="match status" value="1"/>
</dbReference>
<dbReference type="SUPFAM" id="SSF81383">
    <property type="entry name" value="F-box domain"/>
    <property type="match status" value="1"/>
</dbReference>
<reference evidence="2" key="1">
    <citation type="submission" date="2022-03" db="EMBL/GenBank/DDBJ databases">
        <title>A functionally conserved STORR gene fusion in Papaver species that diverged 16.8 million years ago.</title>
        <authorList>
            <person name="Catania T."/>
        </authorList>
    </citation>
    <scope>NUCLEOTIDE SEQUENCE</scope>
    <source>
        <strain evidence="2">S-191538</strain>
    </source>
</reference>
<dbReference type="InterPro" id="IPR053781">
    <property type="entry name" value="F-box_AtFBL13-like"/>
</dbReference>
<dbReference type="InterPro" id="IPR050232">
    <property type="entry name" value="FBL13/AtMIF1-like"/>
</dbReference>
<dbReference type="InterPro" id="IPR032675">
    <property type="entry name" value="LRR_dom_sf"/>
</dbReference>
<dbReference type="SMART" id="SM00256">
    <property type="entry name" value="FBOX"/>
    <property type="match status" value="1"/>
</dbReference>
<dbReference type="Gene3D" id="1.20.1280.50">
    <property type="match status" value="1"/>
</dbReference>
<sequence>MAKKTCTNTVRIEPVDRISSLPDDVLVRILSFVPTEQAVTTSFLSKRWKSLWTIIPILDFDFARFSKKFNALSLDDQKRRFLDFVEHVFFHYEPKPLQKLRLAFPIAKFNNYISKATLLVKLAMRSNCLTLDLNFVSPGSIMLFPEWYDLYALPPCFFPHQSVSQLNLAGCKFVPSFVQLQRDSVSDLVSKCPCLEELRLLNCTVRSSSFKIIAPESNLKCLVLQSCSGNGGLPFKRASIRIPTLSQLKFDGSLKGYLSISNSENLIKVGIDIFLRSPRALKLVCKLLKDLCNLKSLTLFSGNLQVLNTDGGISLLTPLNSLRHLTVKLKQTDKELLGLICLLRSSPYLETLSVDFAAEDGLEMYNVVDEDVVDEEAVGQLHLLPSDCVAHLMKIKIKNFFGLKFEMEFVELILRSSLCLKEMVVNIKSRYYHLKWRMGKEHYMALKRKKANTIRRLFGCKRASLDAQILVE</sequence>
<dbReference type="PANTHER" id="PTHR31900">
    <property type="entry name" value="F-BOX/RNI SUPERFAMILY PROTEIN-RELATED"/>
    <property type="match status" value="1"/>
</dbReference>
<organism evidence="2 3">
    <name type="scientific">Papaver nudicaule</name>
    <name type="common">Iceland poppy</name>
    <dbReference type="NCBI Taxonomy" id="74823"/>
    <lineage>
        <taxon>Eukaryota</taxon>
        <taxon>Viridiplantae</taxon>
        <taxon>Streptophyta</taxon>
        <taxon>Embryophyta</taxon>
        <taxon>Tracheophyta</taxon>
        <taxon>Spermatophyta</taxon>
        <taxon>Magnoliopsida</taxon>
        <taxon>Ranunculales</taxon>
        <taxon>Papaveraceae</taxon>
        <taxon>Papaveroideae</taxon>
        <taxon>Papaver</taxon>
    </lineage>
</organism>
<feature type="domain" description="F-box" evidence="1">
    <location>
        <begin position="15"/>
        <end position="65"/>
    </location>
</feature>
<dbReference type="Pfam" id="PF00646">
    <property type="entry name" value="F-box"/>
    <property type="match status" value="1"/>
</dbReference>
<comment type="caution">
    <text evidence="2">The sequence shown here is derived from an EMBL/GenBank/DDBJ whole genome shotgun (WGS) entry which is preliminary data.</text>
</comment>
<dbReference type="SUPFAM" id="SSF52047">
    <property type="entry name" value="RNI-like"/>
    <property type="match status" value="1"/>
</dbReference>
<dbReference type="PROSITE" id="PS50181">
    <property type="entry name" value="FBOX"/>
    <property type="match status" value="1"/>
</dbReference>
<evidence type="ECO:0000313" key="2">
    <source>
        <dbReference type="EMBL" id="MCL7023828.1"/>
    </source>
</evidence>
<evidence type="ECO:0000313" key="3">
    <source>
        <dbReference type="Proteomes" id="UP001177140"/>
    </source>
</evidence>
<name>A0AA41RXC8_PAPNU</name>
<evidence type="ECO:0000259" key="1">
    <source>
        <dbReference type="PROSITE" id="PS50181"/>
    </source>
</evidence>
<dbReference type="InterPro" id="IPR036047">
    <property type="entry name" value="F-box-like_dom_sf"/>
</dbReference>
<keyword evidence="3" id="KW-1185">Reference proteome</keyword>
<accession>A0AA41RXC8</accession>
<protein>
    <recommendedName>
        <fullName evidence="1">F-box domain-containing protein</fullName>
    </recommendedName>
</protein>
<proteinExistence type="predicted"/>
<dbReference type="EMBL" id="JAJJMA010027006">
    <property type="protein sequence ID" value="MCL7023828.1"/>
    <property type="molecule type" value="Genomic_DNA"/>
</dbReference>